<keyword evidence="2" id="KW-1185">Reference proteome</keyword>
<gene>
    <name evidence="1" type="ORF">GCM10007390_37680</name>
</gene>
<dbReference type="Proteomes" id="UP000598271">
    <property type="component" value="Unassembled WGS sequence"/>
</dbReference>
<evidence type="ECO:0000313" key="1">
    <source>
        <dbReference type="EMBL" id="GHB79956.1"/>
    </source>
</evidence>
<sequence length="81" mass="9776">MNHYSHFCAEDFVWDEAFRQWILAPTRENYRMWSNWLEENPEMTESVQLARDIVLSLHCRGPTLTDFEVEIEVQKTIDRLS</sequence>
<name>A0A8J3GB83_9BACT</name>
<evidence type="ECO:0000313" key="2">
    <source>
        <dbReference type="Proteomes" id="UP000598271"/>
    </source>
</evidence>
<accession>A0A8J3GB83</accession>
<protein>
    <submittedName>
        <fullName evidence="1">Uncharacterized protein</fullName>
    </submittedName>
</protein>
<dbReference type="RefSeq" id="WP_189566121.1">
    <property type="nucleotide sequence ID" value="NZ_BMXF01000004.1"/>
</dbReference>
<proteinExistence type="predicted"/>
<comment type="caution">
    <text evidence="1">The sequence shown here is derived from an EMBL/GenBank/DDBJ whole genome shotgun (WGS) entry which is preliminary data.</text>
</comment>
<dbReference type="AlphaFoldDB" id="A0A8J3GB83"/>
<reference evidence="1 2" key="1">
    <citation type="journal article" date="2014" name="Int. J. Syst. Evol. Microbiol.">
        <title>Complete genome sequence of Corynebacterium casei LMG S-19264T (=DSM 44701T), isolated from a smear-ripened cheese.</title>
        <authorList>
            <consortium name="US DOE Joint Genome Institute (JGI-PGF)"/>
            <person name="Walter F."/>
            <person name="Albersmeier A."/>
            <person name="Kalinowski J."/>
            <person name="Ruckert C."/>
        </authorList>
    </citation>
    <scope>NUCLEOTIDE SEQUENCE [LARGE SCALE GENOMIC DNA]</scope>
    <source>
        <strain evidence="1 2">KCTC 12866</strain>
    </source>
</reference>
<organism evidence="1 2">
    <name type="scientific">Persicitalea jodogahamensis</name>
    <dbReference type="NCBI Taxonomy" id="402147"/>
    <lineage>
        <taxon>Bacteria</taxon>
        <taxon>Pseudomonadati</taxon>
        <taxon>Bacteroidota</taxon>
        <taxon>Cytophagia</taxon>
        <taxon>Cytophagales</taxon>
        <taxon>Spirosomataceae</taxon>
        <taxon>Persicitalea</taxon>
    </lineage>
</organism>
<dbReference type="EMBL" id="BMXF01000004">
    <property type="protein sequence ID" value="GHB79956.1"/>
    <property type="molecule type" value="Genomic_DNA"/>
</dbReference>